<feature type="domain" description="ABC transporter" evidence="5">
    <location>
        <begin position="5"/>
        <end position="205"/>
    </location>
</feature>
<dbReference type="Pfam" id="PF00005">
    <property type="entry name" value="ABC_tran"/>
    <property type="match status" value="1"/>
</dbReference>
<dbReference type="OrthoDB" id="4408248at2"/>
<evidence type="ECO:0000313" key="6">
    <source>
        <dbReference type="EMBL" id="VVE24140.1"/>
    </source>
</evidence>
<dbReference type="InterPro" id="IPR027417">
    <property type="entry name" value="P-loop_NTPase"/>
</dbReference>
<dbReference type="EMBL" id="CABPRZ010000013">
    <property type="protein sequence ID" value="VVE24140.1"/>
    <property type="molecule type" value="Genomic_DNA"/>
</dbReference>
<dbReference type="InterPro" id="IPR003439">
    <property type="entry name" value="ABC_transporter-like_ATP-bd"/>
</dbReference>
<dbReference type="Gene3D" id="3.40.50.300">
    <property type="entry name" value="P-loop containing nucleotide triphosphate hydrolases"/>
    <property type="match status" value="1"/>
</dbReference>
<keyword evidence="2" id="KW-0997">Cell inner membrane</keyword>
<organism evidence="6 7">
    <name type="scientific">Pandoraea terrae</name>
    <dbReference type="NCBI Taxonomy" id="1537710"/>
    <lineage>
        <taxon>Bacteria</taxon>
        <taxon>Pseudomonadati</taxon>
        <taxon>Pseudomonadota</taxon>
        <taxon>Betaproteobacteria</taxon>
        <taxon>Burkholderiales</taxon>
        <taxon>Burkholderiaceae</taxon>
        <taxon>Pandoraea</taxon>
    </lineage>
</organism>
<keyword evidence="2" id="KW-0472">Membrane</keyword>
<evidence type="ECO:0000313" key="7">
    <source>
        <dbReference type="Proteomes" id="UP000414233"/>
    </source>
</evidence>
<name>A0A5E4WKL2_9BURK</name>
<sequence length="207" mass="22788">MNPAVDARPSLQLLGVASDRLDPFDCDMFAGECHAILGPSGSGKSLLLRQIADLDPGRGEVLLNGTPRSGLSAPAWRKQVRYCQPEPGWWDHRVAPHFDGLAGVPPMLERLSLRDDVLNAMVHDLSTGERQRLGLARAFLTAPRVLLLDEPTAALDEASTLRVEAEIVRLRDAGCVIVLVTHSEIQARRLAHRAWRMQAGKMEPLWP</sequence>
<dbReference type="PANTHER" id="PTHR43119">
    <property type="entry name" value="ABC TRANSPORT PROTEIN ATP-BINDING COMPONENT-RELATED"/>
    <property type="match status" value="1"/>
</dbReference>
<protein>
    <submittedName>
        <fullName evidence="6">ATM1-type heavy metal exporter</fullName>
    </submittedName>
</protein>
<keyword evidence="7" id="KW-1185">Reference proteome</keyword>
<dbReference type="PANTHER" id="PTHR43119:SF1">
    <property type="entry name" value="ABC TRANSPORTER DOMAIN-CONTAINING PROTEIN"/>
    <property type="match status" value="1"/>
</dbReference>
<dbReference type="CDD" id="cd00267">
    <property type="entry name" value="ABC_ATPase"/>
    <property type="match status" value="1"/>
</dbReference>
<reference evidence="6 7" key="1">
    <citation type="submission" date="2019-08" db="EMBL/GenBank/DDBJ databases">
        <authorList>
            <person name="Peeters C."/>
        </authorList>
    </citation>
    <scope>NUCLEOTIDE SEQUENCE [LARGE SCALE GENOMIC DNA]</scope>
    <source>
        <strain evidence="6 7">LMG 30175</strain>
    </source>
</reference>
<keyword evidence="4" id="KW-0067">ATP-binding</keyword>
<evidence type="ECO:0000259" key="5">
    <source>
        <dbReference type="PROSITE" id="PS50893"/>
    </source>
</evidence>
<proteinExistence type="predicted"/>
<dbReference type="GO" id="GO:0005524">
    <property type="term" value="F:ATP binding"/>
    <property type="evidence" value="ECO:0007669"/>
    <property type="project" value="UniProtKB-KW"/>
</dbReference>
<dbReference type="GO" id="GO:0016887">
    <property type="term" value="F:ATP hydrolysis activity"/>
    <property type="evidence" value="ECO:0007669"/>
    <property type="project" value="InterPro"/>
</dbReference>
<gene>
    <name evidence="6" type="primary">atm1_1</name>
    <name evidence="6" type="ORF">PTE30175_03211</name>
</gene>
<dbReference type="AlphaFoldDB" id="A0A5E4WKL2"/>
<evidence type="ECO:0000256" key="1">
    <source>
        <dbReference type="ARBA" id="ARBA00022475"/>
    </source>
</evidence>
<evidence type="ECO:0000256" key="4">
    <source>
        <dbReference type="ARBA" id="ARBA00022840"/>
    </source>
</evidence>
<dbReference type="Proteomes" id="UP000414233">
    <property type="component" value="Unassembled WGS sequence"/>
</dbReference>
<keyword evidence="3" id="KW-0547">Nucleotide-binding</keyword>
<accession>A0A5E4WKL2</accession>
<keyword evidence="1" id="KW-1003">Cell membrane</keyword>
<dbReference type="RefSeq" id="WP_150698057.1">
    <property type="nucleotide sequence ID" value="NZ_CABPRZ010000013.1"/>
</dbReference>
<evidence type="ECO:0000256" key="2">
    <source>
        <dbReference type="ARBA" id="ARBA00022519"/>
    </source>
</evidence>
<dbReference type="SUPFAM" id="SSF52540">
    <property type="entry name" value="P-loop containing nucleoside triphosphate hydrolases"/>
    <property type="match status" value="1"/>
</dbReference>
<dbReference type="InterPro" id="IPR003593">
    <property type="entry name" value="AAA+_ATPase"/>
</dbReference>
<dbReference type="SMART" id="SM00382">
    <property type="entry name" value="AAA"/>
    <property type="match status" value="1"/>
</dbReference>
<evidence type="ECO:0000256" key="3">
    <source>
        <dbReference type="ARBA" id="ARBA00022741"/>
    </source>
</evidence>
<dbReference type="PROSITE" id="PS50893">
    <property type="entry name" value="ABC_TRANSPORTER_2"/>
    <property type="match status" value="1"/>
</dbReference>